<dbReference type="EMBL" id="BTSY01000003">
    <property type="protein sequence ID" value="GMT20069.1"/>
    <property type="molecule type" value="Genomic_DNA"/>
</dbReference>
<sequence>NKMILTPSDAAVYSWSLYSTVGYGDMFMHSEMGQLISIVYTFFASALYLAVKAECGTIISRHLADFIHFVRMTCRRVFKCLKFRDPHPHPLKPFTRFLICLCLLFFMMMILTIYMKILEGAKWSWAKSLYFAYITMSLIGLGDVVPN</sequence>
<comment type="caution">
    <text evidence="11">The sequence shown here is derived from an EMBL/GenBank/DDBJ whole genome shotgun (WGS) entry which is preliminary data.</text>
</comment>
<protein>
    <recommendedName>
        <fullName evidence="10">Potassium channel domain-containing protein</fullName>
    </recommendedName>
</protein>
<feature type="non-terminal residue" evidence="11">
    <location>
        <position position="1"/>
    </location>
</feature>
<evidence type="ECO:0000313" key="11">
    <source>
        <dbReference type="EMBL" id="GMT20069.1"/>
    </source>
</evidence>
<evidence type="ECO:0000256" key="8">
    <source>
        <dbReference type="RuleBase" id="RU003857"/>
    </source>
</evidence>
<dbReference type="Proteomes" id="UP001432322">
    <property type="component" value="Unassembled WGS sequence"/>
</dbReference>
<comment type="similarity">
    <text evidence="8">Belongs to the two pore domain potassium channel (TC 1.A.1.8) family.</text>
</comment>
<keyword evidence="4 9" id="KW-1133">Transmembrane helix</keyword>
<reference evidence="11" key="1">
    <citation type="submission" date="2023-10" db="EMBL/GenBank/DDBJ databases">
        <title>Genome assembly of Pristionchus species.</title>
        <authorList>
            <person name="Yoshida K."/>
            <person name="Sommer R.J."/>
        </authorList>
    </citation>
    <scope>NUCLEOTIDE SEQUENCE</scope>
    <source>
        <strain evidence="11">RS5133</strain>
    </source>
</reference>
<keyword evidence="12" id="KW-1185">Reference proteome</keyword>
<keyword evidence="7 8" id="KW-0407">Ion channel</keyword>
<keyword evidence="2 8" id="KW-0813">Transport</keyword>
<organism evidence="11 12">
    <name type="scientific">Pristionchus fissidentatus</name>
    <dbReference type="NCBI Taxonomy" id="1538716"/>
    <lineage>
        <taxon>Eukaryota</taxon>
        <taxon>Metazoa</taxon>
        <taxon>Ecdysozoa</taxon>
        <taxon>Nematoda</taxon>
        <taxon>Chromadorea</taxon>
        <taxon>Rhabditida</taxon>
        <taxon>Rhabditina</taxon>
        <taxon>Diplogasteromorpha</taxon>
        <taxon>Diplogasteroidea</taxon>
        <taxon>Neodiplogasteridae</taxon>
        <taxon>Pristionchus</taxon>
    </lineage>
</organism>
<evidence type="ECO:0000256" key="3">
    <source>
        <dbReference type="ARBA" id="ARBA00022692"/>
    </source>
</evidence>
<evidence type="ECO:0000313" key="12">
    <source>
        <dbReference type="Proteomes" id="UP001432322"/>
    </source>
</evidence>
<feature type="domain" description="Potassium channel" evidence="10">
    <location>
        <begin position="5"/>
        <end position="59"/>
    </location>
</feature>
<evidence type="ECO:0000256" key="9">
    <source>
        <dbReference type="SAM" id="Phobius"/>
    </source>
</evidence>
<accession>A0AAV5VNV9</accession>
<dbReference type="GO" id="GO:0022841">
    <property type="term" value="F:potassium ion leak channel activity"/>
    <property type="evidence" value="ECO:0007669"/>
    <property type="project" value="TreeGrafter"/>
</dbReference>
<proteinExistence type="inferred from homology"/>
<dbReference type="SUPFAM" id="SSF81324">
    <property type="entry name" value="Voltage-gated potassium channels"/>
    <property type="match status" value="2"/>
</dbReference>
<keyword evidence="5 8" id="KW-0406">Ion transport</keyword>
<feature type="domain" description="Potassium channel" evidence="10">
    <location>
        <begin position="104"/>
        <end position="147"/>
    </location>
</feature>
<evidence type="ECO:0000256" key="2">
    <source>
        <dbReference type="ARBA" id="ARBA00022448"/>
    </source>
</evidence>
<name>A0AAV5VNV9_9BILA</name>
<gene>
    <name evidence="11" type="ORF">PFISCL1PPCAC_11366</name>
</gene>
<dbReference type="InterPro" id="IPR003280">
    <property type="entry name" value="2pore_dom_K_chnl"/>
</dbReference>
<feature type="transmembrane region" description="Helical" evidence="9">
    <location>
        <begin position="32"/>
        <end position="51"/>
    </location>
</feature>
<evidence type="ECO:0000259" key="10">
    <source>
        <dbReference type="Pfam" id="PF07885"/>
    </source>
</evidence>
<dbReference type="Pfam" id="PF07885">
    <property type="entry name" value="Ion_trans_2"/>
    <property type="match status" value="2"/>
</dbReference>
<evidence type="ECO:0000256" key="6">
    <source>
        <dbReference type="ARBA" id="ARBA00023136"/>
    </source>
</evidence>
<comment type="subcellular location">
    <subcellularLocation>
        <location evidence="1">Membrane</location>
        <topology evidence="1">Multi-pass membrane protein</topology>
    </subcellularLocation>
</comment>
<feature type="transmembrane region" description="Helical" evidence="9">
    <location>
        <begin position="129"/>
        <end position="146"/>
    </location>
</feature>
<keyword evidence="3 8" id="KW-0812">Transmembrane</keyword>
<dbReference type="AlphaFoldDB" id="A0AAV5VNV9"/>
<dbReference type="PRINTS" id="PR01333">
    <property type="entry name" value="2POREKCHANEL"/>
</dbReference>
<evidence type="ECO:0000256" key="1">
    <source>
        <dbReference type="ARBA" id="ARBA00004141"/>
    </source>
</evidence>
<evidence type="ECO:0000256" key="5">
    <source>
        <dbReference type="ARBA" id="ARBA00023065"/>
    </source>
</evidence>
<dbReference type="Gene3D" id="1.10.287.70">
    <property type="match status" value="1"/>
</dbReference>
<dbReference type="GO" id="GO:0005886">
    <property type="term" value="C:plasma membrane"/>
    <property type="evidence" value="ECO:0007669"/>
    <property type="project" value="TreeGrafter"/>
</dbReference>
<dbReference type="GO" id="GO:0015271">
    <property type="term" value="F:outward rectifier potassium channel activity"/>
    <property type="evidence" value="ECO:0007669"/>
    <property type="project" value="TreeGrafter"/>
</dbReference>
<keyword evidence="6 9" id="KW-0472">Membrane</keyword>
<dbReference type="PANTHER" id="PTHR11003">
    <property type="entry name" value="POTASSIUM CHANNEL, SUBFAMILY K"/>
    <property type="match status" value="1"/>
</dbReference>
<dbReference type="InterPro" id="IPR013099">
    <property type="entry name" value="K_chnl_dom"/>
</dbReference>
<dbReference type="PANTHER" id="PTHR11003:SF337">
    <property type="entry name" value="POTASSIUM CHANNEL DOMAIN-CONTAINING PROTEIN"/>
    <property type="match status" value="1"/>
</dbReference>
<feature type="transmembrane region" description="Helical" evidence="9">
    <location>
        <begin position="97"/>
        <end position="117"/>
    </location>
</feature>
<evidence type="ECO:0000256" key="7">
    <source>
        <dbReference type="ARBA" id="ARBA00023303"/>
    </source>
</evidence>
<evidence type="ECO:0000256" key="4">
    <source>
        <dbReference type="ARBA" id="ARBA00022989"/>
    </source>
</evidence>
<dbReference type="GO" id="GO:0030322">
    <property type="term" value="P:stabilization of membrane potential"/>
    <property type="evidence" value="ECO:0007669"/>
    <property type="project" value="TreeGrafter"/>
</dbReference>